<comment type="catalytic activity">
    <reaction evidence="10">
        <text>a (3S)-3-hydroxyacyl-CoA + NAD(+) = a 3-oxoacyl-CoA + NADH + H(+)</text>
        <dbReference type="Rhea" id="RHEA:22432"/>
        <dbReference type="ChEBI" id="CHEBI:15378"/>
        <dbReference type="ChEBI" id="CHEBI:57318"/>
        <dbReference type="ChEBI" id="CHEBI:57540"/>
        <dbReference type="ChEBI" id="CHEBI:57945"/>
        <dbReference type="ChEBI" id="CHEBI:90726"/>
        <dbReference type="EC" id="1.1.1.35"/>
    </reaction>
</comment>
<keyword evidence="5" id="KW-0560">Oxidoreductase</keyword>
<dbReference type="EMBL" id="JAAONZ010000002">
    <property type="protein sequence ID" value="NHO64742.1"/>
    <property type="molecule type" value="Genomic_DNA"/>
</dbReference>
<evidence type="ECO:0000259" key="12">
    <source>
        <dbReference type="Pfam" id="PF02737"/>
    </source>
</evidence>
<keyword evidence="14" id="KW-1185">Reference proteome</keyword>
<evidence type="ECO:0000256" key="7">
    <source>
        <dbReference type="ARBA" id="ARBA00023098"/>
    </source>
</evidence>
<keyword evidence="6" id="KW-0520">NAD</keyword>
<evidence type="ECO:0000256" key="3">
    <source>
        <dbReference type="ARBA" id="ARBA00022832"/>
    </source>
</evidence>
<evidence type="ECO:0000256" key="1">
    <source>
        <dbReference type="ARBA" id="ARBA00005005"/>
    </source>
</evidence>
<accession>A0A9E5JYT4</accession>
<dbReference type="InterPro" id="IPR008927">
    <property type="entry name" value="6-PGluconate_DH-like_C_sf"/>
</dbReference>
<keyword evidence="3" id="KW-0276">Fatty acid metabolism</keyword>
<comment type="caution">
    <text evidence="13">The sequence shown here is derived from an EMBL/GenBank/DDBJ whole genome shotgun (WGS) entry which is preliminary data.</text>
</comment>
<dbReference type="Pfam" id="PF00725">
    <property type="entry name" value="3HCDH"/>
    <property type="match status" value="1"/>
</dbReference>
<dbReference type="SUPFAM" id="SSF52096">
    <property type="entry name" value="ClpP/crotonase"/>
    <property type="match status" value="1"/>
</dbReference>
<organism evidence="13 14">
    <name type="scientific">Pseudomaricurvus hydrocarbonicus</name>
    <dbReference type="NCBI Taxonomy" id="1470433"/>
    <lineage>
        <taxon>Bacteria</taxon>
        <taxon>Pseudomonadati</taxon>
        <taxon>Pseudomonadota</taxon>
        <taxon>Gammaproteobacteria</taxon>
        <taxon>Cellvibrionales</taxon>
        <taxon>Cellvibrionaceae</taxon>
        <taxon>Pseudomaricurvus</taxon>
    </lineage>
</organism>
<dbReference type="Gene3D" id="3.90.226.10">
    <property type="entry name" value="2-enoyl-CoA Hydratase, Chain A, domain 1"/>
    <property type="match status" value="1"/>
</dbReference>
<dbReference type="Pfam" id="PF02737">
    <property type="entry name" value="3HCDH_N"/>
    <property type="match status" value="1"/>
</dbReference>
<keyword evidence="4" id="KW-0442">Lipid degradation</keyword>
<dbReference type="InterPro" id="IPR001753">
    <property type="entry name" value="Enoyl-CoA_hydra/iso"/>
</dbReference>
<evidence type="ECO:0000256" key="10">
    <source>
        <dbReference type="ARBA" id="ARBA00049556"/>
    </source>
</evidence>
<protein>
    <submittedName>
        <fullName evidence="13">3-hydroxyacyl-CoA dehydrogenase</fullName>
    </submittedName>
</protein>
<gene>
    <name evidence="13" type="ORF">G8770_04180</name>
</gene>
<evidence type="ECO:0000313" key="14">
    <source>
        <dbReference type="Proteomes" id="UP000787472"/>
    </source>
</evidence>
<dbReference type="SUPFAM" id="SSF48179">
    <property type="entry name" value="6-phosphogluconate dehydrogenase C-terminal domain-like"/>
    <property type="match status" value="2"/>
</dbReference>
<dbReference type="GO" id="GO:0004300">
    <property type="term" value="F:enoyl-CoA hydratase activity"/>
    <property type="evidence" value="ECO:0007669"/>
    <property type="project" value="TreeGrafter"/>
</dbReference>
<evidence type="ECO:0000256" key="4">
    <source>
        <dbReference type="ARBA" id="ARBA00022963"/>
    </source>
</evidence>
<evidence type="ECO:0000256" key="6">
    <source>
        <dbReference type="ARBA" id="ARBA00023027"/>
    </source>
</evidence>
<dbReference type="AlphaFoldDB" id="A0A9E5JYT4"/>
<evidence type="ECO:0000256" key="9">
    <source>
        <dbReference type="ARBA" id="ARBA00023268"/>
    </source>
</evidence>
<name>A0A9E5JYT4_9GAMM</name>
<keyword evidence="8" id="KW-0456">Lyase</keyword>
<dbReference type="FunFam" id="3.40.50.720:FF:000009">
    <property type="entry name" value="Fatty oxidation complex, alpha subunit"/>
    <property type="match status" value="1"/>
</dbReference>
<dbReference type="Proteomes" id="UP000787472">
    <property type="component" value="Unassembled WGS sequence"/>
</dbReference>
<keyword evidence="9" id="KW-0511">Multifunctional enzyme</keyword>
<dbReference type="CDD" id="cd06558">
    <property type="entry name" value="crotonase-like"/>
    <property type="match status" value="1"/>
</dbReference>
<reference evidence="13" key="1">
    <citation type="submission" date="2020-03" db="EMBL/GenBank/DDBJ databases">
        <authorList>
            <person name="Guo F."/>
        </authorList>
    </citation>
    <scope>NUCLEOTIDE SEQUENCE</scope>
    <source>
        <strain evidence="13">JCM 30134</strain>
    </source>
</reference>
<dbReference type="GO" id="GO:0070403">
    <property type="term" value="F:NAD+ binding"/>
    <property type="evidence" value="ECO:0007669"/>
    <property type="project" value="InterPro"/>
</dbReference>
<evidence type="ECO:0000256" key="8">
    <source>
        <dbReference type="ARBA" id="ARBA00023239"/>
    </source>
</evidence>
<dbReference type="PANTHER" id="PTHR43612">
    <property type="entry name" value="TRIFUNCTIONAL ENZYME SUBUNIT ALPHA"/>
    <property type="match status" value="1"/>
</dbReference>
<dbReference type="Pfam" id="PF00378">
    <property type="entry name" value="ECH_1"/>
    <property type="match status" value="1"/>
</dbReference>
<evidence type="ECO:0000256" key="2">
    <source>
        <dbReference type="ARBA" id="ARBA00007005"/>
    </source>
</evidence>
<evidence type="ECO:0000313" key="13">
    <source>
        <dbReference type="EMBL" id="NHO64742.1"/>
    </source>
</evidence>
<dbReference type="InterPro" id="IPR006176">
    <property type="entry name" value="3-OHacyl-CoA_DH_NAD-bd"/>
</dbReference>
<dbReference type="InterPro" id="IPR050136">
    <property type="entry name" value="FA_oxidation_alpha_subunit"/>
</dbReference>
<dbReference type="GO" id="GO:0006635">
    <property type="term" value="P:fatty acid beta-oxidation"/>
    <property type="evidence" value="ECO:0007669"/>
    <property type="project" value="TreeGrafter"/>
</dbReference>
<dbReference type="Gene3D" id="3.40.50.720">
    <property type="entry name" value="NAD(P)-binding Rossmann-like Domain"/>
    <property type="match status" value="1"/>
</dbReference>
<dbReference type="InterPro" id="IPR036291">
    <property type="entry name" value="NAD(P)-bd_dom_sf"/>
</dbReference>
<keyword evidence="7" id="KW-0443">Lipid metabolism</keyword>
<evidence type="ECO:0000259" key="11">
    <source>
        <dbReference type="Pfam" id="PF00725"/>
    </source>
</evidence>
<dbReference type="InterPro" id="IPR029045">
    <property type="entry name" value="ClpP/crotonase-like_dom_sf"/>
</dbReference>
<proteinExistence type="inferred from homology"/>
<dbReference type="SUPFAM" id="SSF51735">
    <property type="entry name" value="NAD(P)-binding Rossmann-fold domains"/>
    <property type="match status" value="1"/>
</dbReference>
<dbReference type="PANTHER" id="PTHR43612:SF3">
    <property type="entry name" value="TRIFUNCTIONAL ENZYME SUBUNIT ALPHA, MITOCHONDRIAL"/>
    <property type="match status" value="1"/>
</dbReference>
<feature type="domain" description="3-hydroxyacyl-CoA dehydrogenase C-terminal" evidence="11">
    <location>
        <begin position="500"/>
        <end position="599"/>
    </location>
</feature>
<comment type="pathway">
    <text evidence="1">Lipid metabolism; fatty acid beta-oxidation.</text>
</comment>
<feature type="domain" description="3-hydroxyacyl-CoA dehydrogenase NAD binding" evidence="12">
    <location>
        <begin position="319"/>
        <end position="497"/>
    </location>
</feature>
<evidence type="ECO:0000256" key="5">
    <source>
        <dbReference type="ARBA" id="ARBA00023002"/>
    </source>
</evidence>
<dbReference type="InterPro" id="IPR006108">
    <property type="entry name" value="3HC_DH_C"/>
</dbReference>
<comment type="similarity">
    <text evidence="2">In the central section; belongs to the 3-hydroxyacyl-CoA dehydrogenase family.</text>
</comment>
<dbReference type="GO" id="GO:0016509">
    <property type="term" value="F:long-chain (3S)-3-hydroxyacyl-CoA dehydrogenase (NAD+) activity"/>
    <property type="evidence" value="ECO:0007669"/>
    <property type="project" value="TreeGrafter"/>
</dbReference>
<dbReference type="Gene3D" id="1.10.1040.50">
    <property type="match status" value="1"/>
</dbReference>
<sequence length="714" mass="77815">MTDFNYQKDSDGIVTITMDMDGPVNAMNSEYRNAMDVAINRLKNEDGLTGVVIASAKKVFLAGGDLNEIYSMQPGQEQDFFNIAQTIKSQLRFFEKLPVPVVAAINGAAMGGGFEICLACNYRVAINDPKLRMALPEVTLGLLPGAGGIVRLVNMLGLQAALPYLMEAKALSTEKAIEAGILQATVDSPDELLPHAKQWILNNRNNPQASIQAWDTKGFKIPGGKADAPENNLFTTFAAAQLFKKTRGLLPAQNEILNVSVEAARVGFDAALVIESRSLTRLVMSPEAKNMMSTFFFQLNKLNAGASRPEGFDKSEVKKLGVIGAGMMGQGIAYSAAMAGIEVVLKDVSFEAALKGKQYSEKVLAKQVDRGRLTEESKANVLALITASNQDQDLNGCDLIVEAVFEDMALKHKISRSTEQYLQEEGVWASNTSTLPISMLAEGSQKPENFIGLHFFSPVDKMPLVEIICGDKTSDKTLAKAFDFVRKIKKTPIVVNDSPGFFTSRVIITYLDEGIRLLTEGINPVSVDNLGVAIGMPIGPLAIHDETALKLTQSIFNAWRDLGLESPIGDTSIMEGVLTTMIDENHRGGRQHGGGFYEYPQGETKYIWPELTTLYSNSDAEIVGEDIKDRLLFRPTIEALKCLQSGVLRASADGNIGSVMGIGAPTWTGGYIQWVNNFGLQRFIDRCRALEEKYGERFAVPQVVVDALESNSRL</sequence>